<dbReference type="InterPro" id="IPR032675">
    <property type="entry name" value="LRR_dom_sf"/>
</dbReference>
<evidence type="ECO:0000313" key="1">
    <source>
        <dbReference type="EMBL" id="RKO87003.1"/>
    </source>
</evidence>
<evidence type="ECO:0008006" key="3">
    <source>
        <dbReference type="Google" id="ProtNLM"/>
    </source>
</evidence>
<gene>
    <name evidence="1" type="ORF">BDK51DRAFT_38345</name>
</gene>
<proteinExistence type="predicted"/>
<dbReference type="AlphaFoldDB" id="A0A4P9W6K6"/>
<accession>A0A4P9W6K6</accession>
<reference evidence="2" key="1">
    <citation type="journal article" date="2018" name="Nat. Microbiol.">
        <title>Leveraging single-cell genomics to expand the fungal tree of life.</title>
        <authorList>
            <person name="Ahrendt S.R."/>
            <person name="Quandt C.A."/>
            <person name="Ciobanu D."/>
            <person name="Clum A."/>
            <person name="Salamov A."/>
            <person name="Andreopoulos B."/>
            <person name="Cheng J.F."/>
            <person name="Woyke T."/>
            <person name="Pelin A."/>
            <person name="Henrissat B."/>
            <person name="Reynolds N.K."/>
            <person name="Benny G.L."/>
            <person name="Smith M.E."/>
            <person name="James T.Y."/>
            <person name="Grigoriev I.V."/>
        </authorList>
    </citation>
    <scope>NUCLEOTIDE SEQUENCE [LARGE SCALE GENOMIC DNA]</scope>
</reference>
<dbReference type="Proteomes" id="UP000269721">
    <property type="component" value="Unassembled WGS sequence"/>
</dbReference>
<dbReference type="SUPFAM" id="SSF52047">
    <property type="entry name" value="RNI-like"/>
    <property type="match status" value="1"/>
</dbReference>
<keyword evidence="2" id="KW-1185">Reference proteome</keyword>
<organism evidence="1 2">
    <name type="scientific">Blyttiomyces helicus</name>
    <dbReference type="NCBI Taxonomy" id="388810"/>
    <lineage>
        <taxon>Eukaryota</taxon>
        <taxon>Fungi</taxon>
        <taxon>Fungi incertae sedis</taxon>
        <taxon>Chytridiomycota</taxon>
        <taxon>Chytridiomycota incertae sedis</taxon>
        <taxon>Chytridiomycetes</taxon>
        <taxon>Chytridiomycetes incertae sedis</taxon>
        <taxon>Blyttiomyces</taxon>
    </lineage>
</organism>
<dbReference type="EMBL" id="KZ997753">
    <property type="protein sequence ID" value="RKO87003.1"/>
    <property type="molecule type" value="Genomic_DNA"/>
</dbReference>
<dbReference type="Gene3D" id="3.80.10.10">
    <property type="entry name" value="Ribonuclease Inhibitor"/>
    <property type="match status" value="1"/>
</dbReference>
<protein>
    <recommendedName>
        <fullName evidence="3">F-box domain-containing protein</fullName>
    </recommendedName>
</protein>
<sequence>MAVPHLEANTLPHLKVAEVHGICYSRFLLRSLTANRPPLRRLALGHELGKSLRNFATLLRACPSITHLDLSSAREISDATLAVLKDHPPRTTLRLHAHLFDPSGRRLRQATFTTNGLQRLLKVRGSNLKLLDIADNLLINYDLLACIACLSRTSPLLEILHLGYRERGRAMSVADVAFISDLKRGYPKLRNVGLGTWLQS</sequence>
<evidence type="ECO:0000313" key="2">
    <source>
        <dbReference type="Proteomes" id="UP000269721"/>
    </source>
</evidence>
<name>A0A4P9W6K6_9FUNG</name>